<evidence type="ECO:0000256" key="1">
    <source>
        <dbReference type="ARBA" id="ARBA00010062"/>
    </source>
</evidence>
<proteinExistence type="inferred from homology"/>
<evidence type="ECO:0000313" key="6">
    <source>
        <dbReference type="Proteomes" id="UP001597104"/>
    </source>
</evidence>
<sequence length="397" mass="42393">MIKGKKFFAMLGAVAATGLLLAGCSGSGSAASGGNKQSGNTIKIGGNFELSGNAAAYGQAMQRGVHLAVKQINKDGGVKVGNKKMKLELVEKDNKSDNSQVASVASNLTTQSKVVATVGPITSGADLAALPNQTKAKVPFITPGGTQDSLTVQKNGKVQPYIFRSCFEDSYQGKALAKYVYNNMKLKKVAILADKSTDYGQGLTKAFKQEFKGQVVETQYYQAGDKDFQALLTKLKSKNFDAIFVPGYYSEAGLIVKQARQMGITAPILGADGFADPKLVKIAGKKNASNIYYTTHFDAKANDNAKARAYMALYKKTYNEQAGTFDALAYDATYMIKQAIEDQKSADSTKIATGLANLKNFKGVTGTITMDKKHNPQKQVIISKVENGEEVSATAVK</sequence>
<feature type="domain" description="Leucine-binding protein" evidence="4">
    <location>
        <begin position="41"/>
        <end position="388"/>
    </location>
</feature>
<dbReference type="PANTHER" id="PTHR30483">
    <property type="entry name" value="LEUCINE-SPECIFIC-BINDING PROTEIN"/>
    <property type="match status" value="1"/>
</dbReference>
<dbReference type="Gene3D" id="3.40.50.2300">
    <property type="match status" value="2"/>
</dbReference>
<dbReference type="InterPro" id="IPR028082">
    <property type="entry name" value="Peripla_BP_I"/>
</dbReference>
<accession>A0ABW3EFI5</accession>
<dbReference type="Pfam" id="PF13458">
    <property type="entry name" value="Peripla_BP_6"/>
    <property type="match status" value="1"/>
</dbReference>
<organism evidence="5 6">
    <name type="scientific">Loigolactobacillus binensis</name>
    <dbReference type="NCBI Taxonomy" id="2559922"/>
    <lineage>
        <taxon>Bacteria</taxon>
        <taxon>Bacillati</taxon>
        <taxon>Bacillota</taxon>
        <taxon>Bacilli</taxon>
        <taxon>Lactobacillales</taxon>
        <taxon>Lactobacillaceae</taxon>
        <taxon>Loigolactobacillus</taxon>
    </lineage>
</organism>
<evidence type="ECO:0000256" key="3">
    <source>
        <dbReference type="SAM" id="SignalP"/>
    </source>
</evidence>
<dbReference type="PANTHER" id="PTHR30483:SF6">
    <property type="entry name" value="PERIPLASMIC BINDING PROTEIN OF ABC TRANSPORTER FOR NATURAL AMINO ACIDS"/>
    <property type="match status" value="1"/>
</dbReference>
<reference evidence="6" key="1">
    <citation type="journal article" date="2019" name="Int. J. Syst. Evol. Microbiol.">
        <title>The Global Catalogue of Microorganisms (GCM) 10K type strain sequencing project: providing services to taxonomists for standard genome sequencing and annotation.</title>
        <authorList>
            <consortium name="The Broad Institute Genomics Platform"/>
            <consortium name="The Broad Institute Genome Sequencing Center for Infectious Disease"/>
            <person name="Wu L."/>
            <person name="Ma J."/>
        </authorList>
    </citation>
    <scope>NUCLEOTIDE SEQUENCE [LARGE SCALE GENOMIC DNA]</scope>
    <source>
        <strain evidence="6">CCM 8925</strain>
    </source>
</reference>
<dbReference type="InterPro" id="IPR028081">
    <property type="entry name" value="Leu-bd"/>
</dbReference>
<evidence type="ECO:0000259" key="4">
    <source>
        <dbReference type="Pfam" id="PF13458"/>
    </source>
</evidence>
<feature type="chain" id="PRO_5047108385" evidence="3">
    <location>
        <begin position="31"/>
        <end position="397"/>
    </location>
</feature>
<comment type="caution">
    <text evidence="5">The sequence shown here is derived from an EMBL/GenBank/DDBJ whole genome shotgun (WGS) entry which is preliminary data.</text>
</comment>
<dbReference type="PROSITE" id="PS51257">
    <property type="entry name" value="PROKAR_LIPOPROTEIN"/>
    <property type="match status" value="1"/>
</dbReference>
<gene>
    <name evidence="5" type="ORF">ACFQZ7_10710</name>
</gene>
<dbReference type="EMBL" id="JBHTIO010000045">
    <property type="protein sequence ID" value="MFD0898194.1"/>
    <property type="molecule type" value="Genomic_DNA"/>
</dbReference>
<dbReference type="Proteomes" id="UP001597104">
    <property type="component" value="Unassembled WGS sequence"/>
</dbReference>
<dbReference type="SUPFAM" id="SSF53822">
    <property type="entry name" value="Periplasmic binding protein-like I"/>
    <property type="match status" value="1"/>
</dbReference>
<dbReference type="CDD" id="cd06347">
    <property type="entry name" value="PBP1_ABC_LivK_ligand_binding-like"/>
    <property type="match status" value="1"/>
</dbReference>
<dbReference type="InterPro" id="IPR051010">
    <property type="entry name" value="BCAA_transport"/>
</dbReference>
<keyword evidence="2 3" id="KW-0732">Signal</keyword>
<comment type="similarity">
    <text evidence="1">Belongs to the leucine-binding protein family.</text>
</comment>
<keyword evidence="6" id="KW-1185">Reference proteome</keyword>
<name>A0ABW3EFI5_9LACO</name>
<evidence type="ECO:0000256" key="2">
    <source>
        <dbReference type="ARBA" id="ARBA00022729"/>
    </source>
</evidence>
<protein>
    <submittedName>
        <fullName evidence="5">ABC transporter substrate-binding protein</fullName>
    </submittedName>
</protein>
<dbReference type="RefSeq" id="WP_137637514.1">
    <property type="nucleotide sequence ID" value="NZ_BJDN01000009.1"/>
</dbReference>
<evidence type="ECO:0000313" key="5">
    <source>
        <dbReference type="EMBL" id="MFD0898194.1"/>
    </source>
</evidence>
<feature type="signal peptide" evidence="3">
    <location>
        <begin position="1"/>
        <end position="30"/>
    </location>
</feature>